<dbReference type="PROSITE" id="PS50088">
    <property type="entry name" value="ANK_REPEAT"/>
    <property type="match status" value="4"/>
</dbReference>
<name>A0A1Y6LP12_ZYMTR</name>
<feature type="repeat" description="ANK" evidence="3">
    <location>
        <begin position="226"/>
        <end position="255"/>
    </location>
</feature>
<dbReference type="Gene3D" id="1.20.5.170">
    <property type="match status" value="1"/>
</dbReference>
<dbReference type="PANTHER" id="PTHR24171">
    <property type="entry name" value="ANKYRIN REPEAT DOMAIN-CONTAINING PROTEIN 39-RELATED"/>
    <property type="match status" value="1"/>
</dbReference>
<dbReference type="CDD" id="cd14688">
    <property type="entry name" value="bZIP_YAP"/>
    <property type="match status" value="1"/>
</dbReference>
<evidence type="ECO:0000256" key="2">
    <source>
        <dbReference type="ARBA" id="ARBA00023043"/>
    </source>
</evidence>
<keyword evidence="1" id="KW-0677">Repeat</keyword>
<sequence length="255" mass="28150">MHIVQAVLSSPQLSHKCPQKKSTIRNAANEEAERKERKRQQNRIAQRTYRQNQKERIQILETAIARNNNAHHDLTSLGLETPMTSTMPALAFSRPAAPPRIVIEELYLQRSQYPIRRRFSPGAMFGDGRSALHRAISLDNGPMTVLLLDEGADIAIQDAEGNTPLHLAAETGSDIMLNLLLERLADPGATDFLGRTALFSAVQAGNERAIEILLAAQIDIDRKDILGRAVLHVAVENGLESIVRLLLKHGANINA</sequence>
<organism evidence="5 6">
    <name type="scientific">Zymoseptoria tritici ST99CH_1A5</name>
    <dbReference type="NCBI Taxonomy" id="1276529"/>
    <lineage>
        <taxon>Eukaryota</taxon>
        <taxon>Fungi</taxon>
        <taxon>Dikarya</taxon>
        <taxon>Ascomycota</taxon>
        <taxon>Pezizomycotina</taxon>
        <taxon>Dothideomycetes</taxon>
        <taxon>Dothideomycetidae</taxon>
        <taxon>Mycosphaerellales</taxon>
        <taxon>Mycosphaerellaceae</taxon>
        <taxon>Zymoseptoria</taxon>
    </lineage>
</organism>
<dbReference type="InterPro" id="IPR046347">
    <property type="entry name" value="bZIP_sf"/>
</dbReference>
<dbReference type="AlphaFoldDB" id="A0A1Y6LP12"/>
<dbReference type="SUPFAM" id="SSF57959">
    <property type="entry name" value="Leucine zipper domain"/>
    <property type="match status" value="1"/>
</dbReference>
<feature type="region of interest" description="Disordered" evidence="4">
    <location>
        <begin position="8"/>
        <end position="51"/>
    </location>
</feature>
<dbReference type="InterPro" id="IPR002110">
    <property type="entry name" value="Ankyrin_rpt"/>
</dbReference>
<dbReference type="InterPro" id="IPR036770">
    <property type="entry name" value="Ankyrin_rpt-contain_sf"/>
</dbReference>
<dbReference type="PANTHER" id="PTHR24171:SF10">
    <property type="entry name" value="ANKYRIN REPEAT DOMAIN-CONTAINING PROTEIN 29-LIKE"/>
    <property type="match status" value="1"/>
</dbReference>
<dbReference type="Pfam" id="PF00023">
    <property type="entry name" value="Ank"/>
    <property type="match status" value="1"/>
</dbReference>
<keyword evidence="2 3" id="KW-0040">ANK repeat</keyword>
<proteinExistence type="predicted"/>
<evidence type="ECO:0000313" key="5">
    <source>
        <dbReference type="EMBL" id="SMY25188.1"/>
    </source>
</evidence>
<feature type="repeat" description="ANK" evidence="3">
    <location>
        <begin position="193"/>
        <end position="225"/>
    </location>
</feature>
<dbReference type="PROSITE" id="PS50297">
    <property type="entry name" value="ANK_REP_REGION"/>
    <property type="match status" value="3"/>
</dbReference>
<evidence type="ECO:0000256" key="4">
    <source>
        <dbReference type="SAM" id="MobiDB-lite"/>
    </source>
</evidence>
<dbReference type="EMBL" id="LT882681">
    <property type="protein sequence ID" value="SMY25188.1"/>
    <property type="molecule type" value="Genomic_DNA"/>
</dbReference>
<evidence type="ECO:0000256" key="1">
    <source>
        <dbReference type="ARBA" id="ARBA00022737"/>
    </source>
</evidence>
<feature type="repeat" description="ANK" evidence="3">
    <location>
        <begin position="127"/>
        <end position="159"/>
    </location>
</feature>
<dbReference type="GO" id="GO:0003700">
    <property type="term" value="F:DNA-binding transcription factor activity"/>
    <property type="evidence" value="ECO:0007669"/>
    <property type="project" value="InterPro"/>
</dbReference>
<dbReference type="Proteomes" id="UP000215453">
    <property type="component" value="Chromosome 6"/>
</dbReference>
<gene>
    <name evidence="5" type="ORF">ZT1A5_G6630</name>
</gene>
<feature type="repeat" description="ANK" evidence="3">
    <location>
        <begin position="160"/>
        <end position="192"/>
    </location>
</feature>
<evidence type="ECO:0000313" key="6">
    <source>
        <dbReference type="Proteomes" id="UP000215453"/>
    </source>
</evidence>
<accession>A0A1Y6LP12</accession>
<dbReference type="PRINTS" id="PR01415">
    <property type="entry name" value="ANKYRIN"/>
</dbReference>
<dbReference type="SUPFAM" id="SSF48403">
    <property type="entry name" value="Ankyrin repeat"/>
    <property type="match status" value="1"/>
</dbReference>
<dbReference type="SMART" id="SM00248">
    <property type="entry name" value="ANK"/>
    <property type="match status" value="4"/>
</dbReference>
<evidence type="ECO:0000256" key="3">
    <source>
        <dbReference type="PROSITE-ProRule" id="PRU00023"/>
    </source>
</evidence>
<protein>
    <submittedName>
        <fullName evidence="5">Uncharacterized protein</fullName>
    </submittedName>
</protein>
<dbReference type="Pfam" id="PF12796">
    <property type="entry name" value="Ank_2"/>
    <property type="match status" value="1"/>
</dbReference>
<dbReference type="Gene3D" id="1.25.40.20">
    <property type="entry name" value="Ankyrin repeat-containing domain"/>
    <property type="match status" value="1"/>
</dbReference>
<reference evidence="5 6" key="1">
    <citation type="submission" date="2016-10" db="EMBL/GenBank/DDBJ databases">
        <authorList>
            <person name="Varghese N."/>
        </authorList>
    </citation>
    <scope>NUCLEOTIDE SEQUENCE [LARGE SCALE GENOMIC DNA]</scope>
</reference>